<organism evidence="2 3">
    <name type="scientific">Phialophora macrospora</name>
    <dbReference type="NCBI Taxonomy" id="1851006"/>
    <lineage>
        <taxon>Eukaryota</taxon>
        <taxon>Fungi</taxon>
        <taxon>Dikarya</taxon>
        <taxon>Ascomycota</taxon>
        <taxon>Pezizomycotina</taxon>
        <taxon>Eurotiomycetes</taxon>
        <taxon>Chaetothyriomycetidae</taxon>
        <taxon>Chaetothyriales</taxon>
        <taxon>Herpotrichiellaceae</taxon>
        <taxon>Phialophora</taxon>
    </lineage>
</organism>
<dbReference type="Pfam" id="PF08058">
    <property type="entry name" value="NPCC"/>
    <property type="match status" value="1"/>
</dbReference>
<feature type="compositionally biased region" description="Polar residues" evidence="1">
    <location>
        <begin position="204"/>
        <end position="257"/>
    </location>
</feature>
<dbReference type="AlphaFoldDB" id="A0A0D2FJQ6"/>
<protein>
    <submittedName>
        <fullName evidence="2">Uncharacterized protein</fullName>
    </submittedName>
</protein>
<dbReference type="HOGENOM" id="CLU_044363_0_0_1"/>
<reference evidence="2 3" key="1">
    <citation type="submission" date="2015-01" db="EMBL/GenBank/DDBJ databases">
        <title>The Genome Sequence of Capronia semiimmersa CBS27337.</title>
        <authorList>
            <consortium name="The Broad Institute Genomics Platform"/>
            <person name="Cuomo C."/>
            <person name="de Hoog S."/>
            <person name="Gorbushina A."/>
            <person name="Stielow B."/>
            <person name="Teixiera M."/>
            <person name="Abouelleil A."/>
            <person name="Chapman S.B."/>
            <person name="Priest M."/>
            <person name="Young S.K."/>
            <person name="Wortman J."/>
            <person name="Nusbaum C."/>
            <person name="Birren B."/>
        </authorList>
    </citation>
    <scope>NUCLEOTIDE SEQUENCE [LARGE SCALE GENOMIC DNA]</scope>
    <source>
        <strain evidence="2 3">CBS 27337</strain>
    </source>
</reference>
<evidence type="ECO:0000256" key="1">
    <source>
        <dbReference type="SAM" id="MobiDB-lite"/>
    </source>
</evidence>
<feature type="compositionally biased region" description="Low complexity" evidence="1">
    <location>
        <begin position="30"/>
        <end position="43"/>
    </location>
</feature>
<dbReference type="GO" id="GO:0070762">
    <property type="term" value="C:nuclear pore transmembrane ring"/>
    <property type="evidence" value="ECO:0007669"/>
    <property type="project" value="TreeGrafter"/>
</dbReference>
<dbReference type="PANTHER" id="PTHR28003:SF1">
    <property type="entry name" value="NUCLEOPORIN POM34"/>
    <property type="match status" value="1"/>
</dbReference>
<feature type="region of interest" description="Disordered" evidence="1">
    <location>
        <begin position="30"/>
        <end position="70"/>
    </location>
</feature>
<dbReference type="GO" id="GO:0005640">
    <property type="term" value="C:nuclear outer membrane"/>
    <property type="evidence" value="ECO:0007669"/>
    <property type="project" value="TreeGrafter"/>
</dbReference>
<dbReference type="EMBL" id="KN846958">
    <property type="protein sequence ID" value="KIW68348.1"/>
    <property type="molecule type" value="Genomic_DNA"/>
</dbReference>
<sequence length="371" mass="39515">MSTTTTSLGPSSFSPSYSTALQTTQKAVSQASQAVTSATSQVSRQAQSRGLATPKPATPSTPASTPGKFRHPLTTEILRRNASSTITERHVKGALTNAAALFASFIFSDVYYSSVTPLLSKTGIVDASRVSSTVLLLVRLLFCFNIALLLRPVLPYAPTQDEVNDIPLTPSQRQLLGLAPSSKSTPASAELPASYITPPRYRRVSNSQFSGESNNGSPHGSTGRRSISANYSSSPLSTSRYTIGFTPTPSQSTTARRTASGSPFSASPSASPLFHRAINNQNQAQTQISDVDYNASAFSSISTSTSTYPGFGGASLSRSQSLRERQRPGRDNLEPTSPSPTRGPQVVPGLNYKWLYDKGRKLPKSESSFGF</sequence>
<feature type="region of interest" description="Disordered" evidence="1">
    <location>
        <begin position="309"/>
        <end position="350"/>
    </location>
</feature>
<dbReference type="GO" id="GO:0030474">
    <property type="term" value="P:spindle pole body duplication"/>
    <property type="evidence" value="ECO:0007669"/>
    <property type="project" value="TreeGrafter"/>
</dbReference>
<evidence type="ECO:0000313" key="2">
    <source>
        <dbReference type="EMBL" id="KIW68348.1"/>
    </source>
</evidence>
<dbReference type="Proteomes" id="UP000054266">
    <property type="component" value="Unassembled WGS sequence"/>
</dbReference>
<feature type="compositionally biased region" description="Low complexity" evidence="1">
    <location>
        <begin position="259"/>
        <end position="272"/>
    </location>
</feature>
<dbReference type="GO" id="GO:0006606">
    <property type="term" value="P:protein import into nucleus"/>
    <property type="evidence" value="ECO:0007669"/>
    <property type="project" value="TreeGrafter"/>
</dbReference>
<proteinExistence type="predicted"/>
<accession>A0A0D2FJQ6</accession>
<feature type="compositionally biased region" description="Basic and acidic residues" evidence="1">
    <location>
        <begin position="321"/>
        <end position="333"/>
    </location>
</feature>
<evidence type="ECO:0000313" key="3">
    <source>
        <dbReference type="Proteomes" id="UP000054266"/>
    </source>
</evidence>
<dbReference type="STRING" id="5601.A0A0D2FJQ6"/>
<gene>
    <name evidence="2" type="ORF">PV04_04301</name>
</gene>
<dbReference type="InterPro" id="IPR012578">
    <property type="entry name" value="Nucl_pore_cmplx"/>
</dbReference>
<keyword evidence="3" id="KW-1185">Reference proteome</keyword>
<feature type="compositionally biased region" description="Low complexity" evidence="1">
    <location>
        <begin position="52"/>
        <end position="66"/>
    </location>
</feature>
<dbReference type="PANTHER" id="PTHR28003">
    <property type="entry name" value="NUCLEOPORIN POM34"/>
    <property type="match status" value="1"/>
</dbReference>
<name>A0A0D2FJQ6_9EURO</name>
<feature type="region of interest" description="Disordered" evidence="1">
    <location>
        <begin position="204"/>
        <end position="272"/>
    </location>
</feature>